<feature type="transmembrane region" description="Helical" evidence="6">
    <location>
        <begin position="111"/>
        <end position="132"/>
    </location>
</feature>
<name>A0ABY8H3B8_9MICC</name>
<evidence type="ECO:0000259" key="7">
    <source>
        <dbReference type="PROSITE" id="PS50850"/>
    </source>
</evidence>
<keyword evidence="3 6" id="KW-0812">Transmembrane</keyword>
<feature type="transmembrane region" description="Helical" evidence="6">
    <location>
        <begin position="58"/>
        <end position="81"/>
    </location>
</feature>
<keyword evidence="4 6" id="KW-1133">Transmembrane helix</keyword>
<dbReference type="EMBL" id="CP121252">
    <property type="protein sequence ID" value="WFP15619.1"/>
    <property type="molecule type" value="Genomic_DNA"/>
</dbReference>
<feature type="transmembrane region" description="Helical" evidence="6">
    <location>
        <begin position="279"/>
        <end position="297"/>
    </location>
</feature>
<protein>
    <submittedName>
        <fullName evidence="8">MFS transporter</fullName>
    </submittedName>
</protein>
<sequence>MTFSFAPRSASGRTYPLIPAVLALALGAFAIGVTEFTIMGLLPQAVEDLGVDLPSGGILISAYAIGVVVGAPILAAALATLDRRMSAGLLMVLFALGHFGSIFAPDYTSMLAARFISGLPHGAYFSAAALAASHLAGPARRGQAISWVLAGLSGAMLVGAPAATWLGQITHWRSMFILVTVLASLTVLLVFLLVPRVPAPENASIRRELSGLKSAGLWKAIIVAVIGFAGVFALYTYIAEITVQVGGMPASLIPLVLAIYGVGGVAGTLLGGKMANTRPVFTVIVMIAALTASLALFGLTSPWWILSCVFVLTAGATASALSPAMQVILVDSAPQSPQLAGAFNHSAFNMANAMGAWIGAGVLQAGFGVQVTPLAGAAVAAVGLVLAVPLLGGRRIQRRSTRGVKATD</sequence>
<proteinExistence type="predicted"/>
<reference evidence="8 9" key="1">
    <citation type="submission" date="2023-04" db="EMBL/GenBank/DDBJ databases">
        <title>Funneling lignin-derived compounds into biodiesel using alkali-halophilic Citricoccus sp. P2.</title>
        <authorList>
            <person name="Luo C.-B."/>
        </authorList>
    </citation>
    <scope>NUCLEOTIDE SEQUENCE [LARGE SCALE GENOMIC DNA]</scope>
    <source>
        <strain evidence="8 9">P2</strain>
    </source>
</reference>
<feature type="transmembrane region" description="Helical" evidence="6">
    <location>
        <begin position="88"/>
        <end position="105"/>
    </location>
</feature>
<organism evidence="8 9">
    <name type="scientific">Citricoccus muralis</name>
    <dbReference type="NCBI Taxonomy" id="169134"/>
    <lineage>
        <taxon>Bacteria</taxon>
        <taxon>Bacillati</taxon>
        <taxon>Actinomycetota</taxon>
        <taxon>Actinomycetes</taxon>
        <taxon>Micrococcales</taxon>
        <taxon>Micrococcaceae</taxon>
        <taxon>Citricoccus</taxon>
    </lineage>
</organism>
<dbReference type="PANTHER" id="PTHR43124:SF3">
    <property type="entry name" value="CHLORAMPHENICOL EFFLUX PUMP RV0191"/>
    <property type="match status" value="1"/>
</dbReference>
<dbReference type="PANTHER" id="PTHR43124">
    <property type="entry name" value="PURINE EFFLUX PUMP PBUE"/>
    <property type="match status" value="1"/>
</dbReference>
<dbReference type="Proteomes" id="UP001219037">
    <property type="component" value="Chromosome"/>
</dbReference>
<keyword evidence="5 6" id="KW-0472">Membrane</keyword>
<keyword evidence="2" id="KW-1003">Cell membrane</keyword>
<dbReference type="CDD" id="cd17324">
    <property type="entry name" value="MFS_NepI_like"/>
    <property type="match status" value="1"/>
</dbReference>
<evidence type="ECO:0000256" key="1">
    <source>
        <dbReference type="ARBA" id="ARBA00004651"/>
    </source>
</evidence>
<keyword evidence="9" id="KW-1185">Reference proteome</keyword>
<dbReference type="Pfam" id="PF07690">
    <property type="entry name" value="MFS_1"/>
    <property type="match status" value="1"/>
</dbReference>
<evidence type="ECO:0000256" key="6">
    <source>
        <dbReference type="SAM" id="Phobius"/>
    </source>
</evidence>
<evidence type="ECO:0000256" key="5">
    <source>
        <dbReference type="ARBA" id="ARBA00023136"/>
    </source>
</evidence>
<dbReference type="SUPFAM" id="SSF103473">
    <property type="entry name" value="MFS general substrate transporter"/>
    <property type="match status" value="1"/>
</dbReference>
<dbReference type="InterPro" id="IPR050189">
    <property type="entry name" value="MFS_Efflux_Transporters"/>
</dbReference>
<evidence type="ECO:0000313" key="8">
    <source>
        <dbReference type="EMBL" id="WFP15619.1"/>
    </source>
</evidence>
<feature type="transmembrane region" description="Helical" evidence="6">
    <location>
        <begin position="172"/>
        <end position="194"/>
    </location>
</feature>
<dbReference type="Gene3D" id="1.20.1250.20">
    <property type="entry name" value="MFS general substrate transporter like domains"/>
    <property type="match status" value="1"/>
</dbReference>
<dbReference type="InterPro" id="IPR020846">
    <property type="entry name" value="MFS_dom"/>
</dbReference>
<evidence type="ECO:0000313" key="9">
    <source>
        <dbReference type="Proteomes" id="UP001219037"/>
    </source>
</evidence>
<dbReference type="PROSITE" id="PS50850">
    <property type="entry name" value="MFS"/>
    <property type="match status" value="1"/>
</dbReference>
<feature type="transmembrane region" description="Helical" evidence="6">
    <location>
        <begin position="21"/>
        <end position="46"/>
    </location>
</feature>
<feature type="transmembrane region" description="Helical" evidence="6">
    <location>
        <begin position="215"/>
        <end position="238"/>
    </location>
</feature>
<dbReference type="InterPro" id="IPR036259">
    <property type="entry name" value="MFS_trans_sf"/>
</dbReference>
<dbReference type="RefSeq" id="WP_278156522.1">
    <property type="nucleotide sequence ID" value="NZ_CP121252.1"/>
</dbReference>
<dbReference type="InterPro" id="IPR011701">
    <property type="entry name" value="MFS"/>
</dbReference>
<dbReference type="InterPro" id="IPR001958">
    <property type="entry name" value="Tet-R_TetA/multi-R_MdtG-like"/>
</dbReference>
<feature type="transmembrane region" description="Helical" evidence="6">
    <location>
        <begin position="346"/>
        <end position="367"/>
    </location>
</feature>
<feature type="transmembrane region" description="Helical" evidence="6">
    <location>
        <begin position="250"/>
        <end position="272"/>
    </location>
</feature>
<evidence type="ECO:0000256" key="3">
    <source>
        <dbReference type="ARBA" id="ARBA00022692"/>
    </source>
</evidence>
<feature type="transmembrane region" description="Helical" evidence="6">
    <location>
        <begin position="144"/>
        <end position="166"/>
    </location>
</feature>
<feature type="transmembrane region" description="Helical" evidence="6">
    <location>
        <begin position="373"/>
        <end position="392"/>
    </location>
</feature>
<gene>
    <name evidence="8" type="ORF">P8192_09410</name>
</gene>
<feature type="transmembrane region" description="Helical" evidence="6">
    <location>
        <begin position="303"/>
        <end position="325"/>
    </location>
</feature>
<evidence type="ECO:0000256" key="2">
    <source>
        <dbReference type="ARBA" id="ARBA00022475"/>
    </source>
</evidence>
<feature type="domain" description="Major facilitator superfamily (MFS) profile" evidence="7">
    <location>
        <begin position="20"/>
        <end position="395"/>
    </location>
</feature>
<comment type="subcellular location">
    <subcellularLocation>
        <location evidence="1">Cell membrane</location>
        <topology evidence="1">Multi-pass membrane protein</topology>
    </subcellularLocation>
</comment>
<dbReference type="PRINTS" id="PR01035">
    <property type="entry name" value="TCRTETA"/>
</dbReference>
<evidence type="ECO:0000256" key="4">
    <source>
        <dbReference type="ARBA" id="ARBA00022989"/>
    </source>
</evidence>
<accession>A0ABY8H3B8</accession>